<dbReference type="GO" id="GO:0032040">
    <property type="term" value="C:small-subunit processome"/>
    <property type="evidence" value="ECO:0007669"/>
    <property type="project" value="TreeGrafter"/>
</dbReference>
<feature type="compositionally biased region" description="Polar residues" evidence="10">
    <location>
        <begin position="77"/>
        <end position="88"/>
    </location>
</feature>
<dbReference type="Pfam" id="PF00575">
    <property type="entry name" value="S1"/>
    <property type="match status" value="4"/>
</dbReference>
<dbReference type="FunFam" id="2.40.50.140:FF:000159">
    <property type="entry name" value="rRNA biogenesis protein rrp5"/>
    <property type="match status" value="1"/>
</dbReference>
<dbReference type="InterPro" id="IPR048059">
    <property type="entry name" value="Rrp5_S1_rpt_hs1_sc1"/>
</dbReference>
<feature type="domain" description="S1 motif" evidence="11">
    <location>
        <begin position="568"/>
        <end position="641"/>
    </location>
</feature>
<dbReference type="FunFam" id="2.40.50.140:FF:000196">
    <property type="entry name" value="rRNA biogenesis protein RRP5"/>
    <property type="match status" value="1"/>
</dbReference>
<dbReference type="CDD" id="cd05693">
    <property type="entry name" value="S1_Rrp5_repeat_hs1_sc1"/>
    <property type="match status" value="1"/>
</dbReference>
<evidence type="ECO:0000256" key="3">
    <source>
        <dbReference type="ARBA" id="ARBA00022552"/>
    </source>
</evidence>
<feature type="domain" description="S1 motif" evidence="11">
    <location>
        <begin position="749"/>
        <end position="823"/>
    </location>
</feature>
<dbReference type="FunFam" id="2.40.50.140:FF:000103">
    <property type="entry name" value="protein RRP5 homolog"/>
    <property type="match status" value="2"/>
</dbReference>
<feature type="domain" description="S1 motif" evidence="11">
    <location>
        <begin position="661"/>
        <end position="730"/>
    </location>
</feature>
<feature type="compositionally biased region" description="Basic and acidic residues" evidence="10">
    <location>
        <begin position="142"/>
        <end position="151"/>
    </location>
</feature>
<dbReference type="InterPro" id="IPR003029">
    <property type="entry name" value="S1_domain"/>
</dbReference>
<feature type="region of interest" description="Disordered" evidence="10">
    <location>
        <begin position="121"/>
        <end position="151"/>
    </location>
</feature>
<dbReference type="CDD" id="cd05696">
    <property type="entry name" value="S1_Rrp5_repeat_hs4"/>
    <property type="match status" value="1"/>
</dbReference>
<dbReference type="CDD" id="cd05702">
    <property type="entry name" value="S1_Rrp5_repeat_hs11_sc8"/>
    <property type="match status" value="1"/>
</dbReference>
<feature type="compositionally biased region" description="Acidic residues" evidence="10">
    <location>
        <begin position="1444"/>
        <end position="1460"/>
    </location>
</feature>
<feature type="domain" description="S1 motif" evidence="11">
    <location>
        <begin position="477"/>
        <end position="551"/>
    </location>
</feature>
<reference evidence="12" key="1">
    <citation type="submission" date="2022-07" db="EMBL/GenBank/DDBJ databases">
        <title>Draft genome sequence of Zalerion maritima ATCC 34329, a (micro)plastics degrading marine fungus.</title>
        <authorList>
            <person name="Paco A."/>
            <person name="Goncalves M.F.M."/>
            <person name="Rocha-Santos T.A.P."/>
            <person name="Alves A."/>
        </authorList>
    </citation>
    <scope>NUCLEOTIDE SEQUENCE</scope>
    <source>
        <strain evidence="12">ATCC 34329</strain>
    </source>
</reference>
<dbReference type="CDD" id="cd05703">
    <property type="entry name" value="S1_Rrp5_repeat_hs12_sc9"/>
    <property type="match status" value="1"/>
</dbReference>
<evidence type="ECO:0000256" key="2">
    <source>
        <dbReference type="ARBA" id="ARBA00022517"/>
    </source>
</evidence>
<comment type="subcellular location">
    <subcellularLocation>
        <location evidence="1">Nucleus</location>
        <location evidence="1">Nucleolus</location>
    </subcellularLocation>
</comment>
<dbReference type="InterPro" id="IPR057302">
    <property type="entry name" value="Rrp5_S1"/>
</dbReference>
<dbReference type="Gene3D" id="1.25.40.10">
    <property type="entry name" value="Tetratricopeptide repeat domain"/>
    <property type="match status" value="1"/>
</dbReference>
<feature type="domain" description="S1 motif" evidence="11">
    <location>
        <begin position="1143"/>
        <end position="1211"/>
    </location>
</feature>
<evidence type="ECO:0000256" key="9">
    <source>
        <dbReference type="ARBA" id="ARBA00076674"/>
    </source>
</evidence>
<dbReference type="InterPro" id="IPR012340">
    <property type="entry name" value="NA-bd_OB-fold"/>
</dbReference>
<feature type="domain" description="S1 motif" evidence="11">
    <location>
        <begin position="1325"/>
        <end position="1397"/>
    </location>
</feature>
<evidence type="ECO:0000256" key="7">
    <source>
        <dbReference type="ARBA" id="ARBA00055575"/>
    </source>
</evidence>
<dbReference type="InterPro" id="IPR057301">
    <property type="entry name" value="Rrp5_OB_4th"/>
</dbReference>
<keyword evidence="13" id="KW-1185">Reference proteome</keyword>
<keyword evidence="5" id="KW-0677">Repeat</keyword>
<keyword evidence="2" id="KW-0690">Ribosome biogenesis</keyword>
<evidence type="ECO:0000256" key="6">
    <source>
        <dbReference type="ARBA" id="ARBA00023242"/>
    </source>
</evidence>
<gene>
    <name evidence="12" type="ORF">MKZ38_004458</name>
</gene>
<evidence type="ECO:0000256" key="10">
    <source>
        <dbReference type="SAM" id="MobiDB-lite"/>
    </source>
</evidence>
<feature type="compositionally biased region" description="Basic residues" evidence="10">
    <location>
        <begin position="132"/>
        <end position="141"/>
    </location>
</feature>
<dbReference type="PROSITE" id="PS50126">
    <property type="entry name" value="S1"/>
    <property type="match status" value="11"/>
</dbReference>
<feature type="compositionally biased region" description="Low complexity" evidence="10">
    <location>
        <begin position="45"/>
        <end position="56"/>
    </location>
</feature>
<keyword evidence="3" id="KW-0698">rRNA processing</keyword>
<proteinExistence type="predicted"/>
<name>A0AAD5RXZ9_9PEZI</name>
<evidence type="ECO:0000313" key="12">
    <source>
        <dbReference type="EMBL" id="KAJ2905781.1"/>
    </source>
</evidence>
<dbReference type="InterPro" id="IPR045209">
    <property type="entry name" value="Rrp5"/>
</dbReference>
<feature type="domain" description="S1 motif" evidence="11">
    <location>
        <begin position="169"/>
        <end position="272"/>
    </location>
</feature>
<sequence>MHASLIDNVIQKLNAALTKPPATPQYFLFRRLAVPNMSGVKRKASAVSSAPSKVPKTNSSSSPAIKSKPHKTRDEGNTTAVKPSQTLNLREEEPLFPRGGGSALTPFEHKQIKAQATRDVLFEDAQKPAKVEKKKRRKSQAKGKDSTEKALKEDHVKIESLNHKRLVKGSLVLGQVSDIKPDGLVLSLPNNLIGHVSLSAISDPFYKLVESEANKENDVDDDQGAEEDDPIFSTLQAMFQIGQFLRACVLSTSEDSLLDRNKSKRRIELSIRSDSANTGLEPENVAPNVTLMASVLSVEDHGYIMDLGYESKLRGFLLKKEMGQQNGADLVPGAVFLCLVTSKTGGTVVQLSSRTEKFGKPRSTPTTAPTIDAFLPGTQAEVLITNVSNGGLIGKIAGSLDVTADAIHSGSAFGIGLSNKYEVGSKHKARVICTFPTADNPKVGISFLGHIISMDVPWTNSVAAGSAMAPLDKVPLSSIVEECTVRRVEPGIGLFVDIGQGLSGFVHISRLKDGKVDALYETSGPFKTDSTHKGRVLGYNPFDGLFQISFEQSVINQLYLRVEDVPIGELVQGVVARQLIREGGLAIIVKLADGIDGLVNYIHLSDVPLKHPERKFTEGTKVKARVLSKDRSSRRLRLTLKKTLVNSDDLPVQFYEQVTDGMKLNGTIVKFASSGAIIQFFGLLRGYLPNSEMSEAFVADPKSHFRIGQVLTLHVLEVVPEKRRLIVSCKDPAAFGIEKHSALKSLKIGELVSAKVIQTTENDIALELSDSGLRAVLPVGHLSDKSAKKNQSALKKIRADQALNSLMVLDKNEGRRLITLTQKPSLLEAAKSGNLLASFEDAKVGMVVPAVVRSITATGVFVAFAGGLSALLPKSYLPEDIRKLEQFGFGVSQSLSVQIKTVDTQTRRILATIPGQEVPSVVPSNPSESVPVVDAVDEDVSTISDISIGSVIKVRVSSVKSTQVNIRLSRDIQGRIDMSQVFDSWSEIPDPKHPLAHFKQKDIHTVKVLGVHDARNHKFLPFSHRSANQVLELSAKPSDVKNPSAAPLDLSSIETGSTWIAFVNGVSSICLWVTIAPNVRGRIDSLNLTDDVGKLNNLASSYPVGSAIRVRVLSVDLSNKHLDLTARSVDSPEDLTWNTVSSNSILPGRVISAKDKIVVRLSSDLVGFVDRVDMADDFDEVDAQKLQQNEMVRVSVISVDEHNKKIRLCMRPSKVLSSSLPVKDREITDLKQLSTGDVVRGFVRQISDKGLFVSLGSNIAGLVKIKDLSDTFLKEWKGSFKVGQLVRARVVYLNAGEGHAHLSLRPSILVENYKPPITYSDIQEGQIITGKIRKVEEFGAFIVIDKSANVSGLCHKSEMADSRVIDDARKFYNEGDAVKAVVLQVDPARKRISFGLKSSYFEDDSDEEMGESDDELTGEDVEMDDAGSDIVFKGTDTVDVAMGDSDEENEEDSDDDEGDLNDQNSDGGLEAGGFDWNAQMAASDEEGSGSDDPTDLLKQKKKRKSKAAAPAVVDADASGPQSAAEYDQAVIQSPDDSGLWMQYMAFQLENGELAKAREVIERAVASINPREQDSRLTVWTAYMNAELEYGTEESLQDVFARACRDSDERKVHESLIHIYIGTERHDAADELFKKLLKKFGSFTPEVWINYSQFLHTTMLDPSSARDLLPRAIQRLGQGSMVQLTSRFAAIEYRSPKGLAERGYTLFEGILTSFPKRMDIWNQFVDLEINAKGGDKNAPVVRRIFEQGSQVKGLKAHAAKKWFKKWAGWEESKGDGAEGKAKVMKKAAEWVKAAEGRKKARADAEEED</sequence>
<dbReference type="FunFam" id="2.40.50.140:FF:000155">
    <property type="entry name" value="rRNA biogenesis protein RRP5"/>
    <property type="match status" value="1"/>
</dbReference>
<dbReference type="SUPFAM" id="SSF50249">
    <property type="entry name" value="Nucleic acid-binding proteins"/>
    <property type="match status" value="11"/>
</dbReference>
<dbReference type="PANTHER" id="PTHR23270">
    <property type="entry name" value="PROGRAMMED CELL DEATH PROTEIN 11 PRE-RRNA PROCESSING PROTEIN RRP5"/>
    <property type="match status" value="1"/>
</dbReference>
<dbReference type="InterPro" id="IPR055430">
    <property type="entry name" value="HAT_Syf1_CNRKL1_C"/>
</dbReference>
<evidence type="ECO:0000256" key="4">
    <source>
        <dbReference type="ARBA" id="ARBA00022553"/>
    </source>
</evidence>
<evidence type="ECO:0000256" key="5">
    <source>
        <dbReference type="ARBA" id="ARBA00022737"/>
    </source>
</evidence>
<feature type="region of interest" description="Disordered" evidence="10">
    <location>
        <begin position="44"/>
        <end position="105"/>
    </location>
</feature>
<dbReference type="InterPro" id="IPR003107">
    <property type="entry name" value="HAT"/>
</dbReference>
<evidence type="ECO:0000259" key="11">
    <source>
        <dbReference type="PROSITE" id="PS50126"/>
    </source>
</evidence>
<keyword evidence="6" id="KW-0539">Nucleus</keyword>
<dbReference type="CDD" id="cd05698">
    <property type="entry name" value="S1_Rrp5_repeat_hs6_sc5"/>
    <property type="match status" value="1"/>
</dbReference>
<feature type="region of interest" description="Disordered" evidence="10">
    <location>
        <begin position="1402"/>
        <end position="1421"/>
    </location>
</feature>
<accession>A0AAD5RXZ9</accession>
<feature type="domain" description="S1 motif" evidence="11">
    <location>
        <begin position="845"/>
        <end position="914"/>
    </location>
</feature>
<feature type="domain" description="S1 motif" evidence="11">
    <location>
        <begin position="949"/>
        <end position="1025"/>
    </location>
</feature>
<dbReference type="SMART" id="SM00386">
    <property type="entry name" value="HAT"/>
    <property type="match status" value="6"/>
</dbReference>
<organism evidence="12 13">
    <name type="scientific">Zalerion maritima</name>
    <dbReference type="NCBI Taxonomy" id="339359"/>
    <lineage>
        <taxon>Eukaryota</taxon>
        <taxon>Fungi</taxon>
        <taxon>Dikarya</taxon>
        <taxon>Ascomycota</taxon>
        <taxon>Pezizomycotina</taxon>
        <taxon>Sordariomycetes</taxon>
        <taxon>Lulworthiomycetidae</taxon>
        <taxon>Lulworthiales</taxon>
        <taxon>Lulworthiaceae</taxon>
        <taxon>Zalerion</taxon>
    </lineage>
</organism>
<keyword evidence="4" id="KW-0597">Phosphoprotein</keyword>
<dbReference type="EMBL" id="JAKWBI020000025">
    <property type="protein sequence ID" value="KAJ2905781.1"/>
    <property type="molecule type" value="Genomic_DNA"/>
</dbReference>
<feature type="domain" description="S1 motif" evidence="11">
    <location>
        <begin position="1236"/>
        <end position="1305"/>
    </location>
</feature>
<feature type="domain" description="S1 motif" evidence="11">
    <location>
        <begin position="1056"/>
        <end position="1127"/>
    </location>
</feature>
<feature type="compositionally biased region" description="Low complexity" evidence="10">
    <location>
        <begin position="1507"/>
        <end position="1520"/>
    </location>
</feature>
<evidence type="ECO:0000313" key="13">
    <source>
        <dbReference type="Proteomes" id="UP001201980"/>
    </source>
</evidence>
<dbReference type="SUPFAM" id="SSF48452">
    <property type="entry name" value="TPR-like"/>
    <property type="match status" value="2"/>
</dbReference>
<dbReference type="Pfam" id="PF24685">
    <property type="entry name" value="OB_RRP5_4th"/>
    <property type="match status" value="1"/>
</dbReference>
<feature type="compositionally biased region" description="Acidic residues" evidence="10">
    <location>
        <begin position="1483"/>
        <end position="1494"/>
    </location>
</feature>
<dbReference type="InterPro" id="IPR048058">
    <property type="entry name" value="Rrp5_S1_rpt_hs11_sc8"/>
</dbReference>
<evidence type="ECO:0000256" key="8">
    <source>
        <dbReference type="ARBA" id="ARBA00073619"/>
    </source>
</evidence>
<comment type="function">
    <text evidence="7">Involved in the biogenesis of rRNA. Required for the formation of 18S and 5.8S rRNA.</text>
</comment>
<feature type="region of interest" description="Disordered" evidence="10">
    <location>
        <begin position="1441"/>
        <end position="1521"/>
    </location>
</feature>
<dbReference type="Proteomes" id="UP001201980">
    <property type="component" value="Unassembled WGS sequence"/>
</dbReference>
<dbReference type="Pfam" id="PF23231">
    <property type="entry name" value="HAT_Syf1_CNRKL1_C"/>
    <property type="match status" value="1"/>
</dbReference>
<dbReference type="Gene3D" id="2.40.50.140">
    <property type="entry name" value="Nucleic acid-binding proteins"/>
    <property type="match status" value="11"/>
</dbReference>
<dbReference type="GO" id="GO:0003723">
    <property type="term" value="F:RNA binding"/>
    <property type="evidence" value="ECO:0007669"/>
    <property type="project" value="TreeGrafter"/>
</dbReference>
<comment type="caution">
    <text evidence="12">The sequence shown here is derived from an EMBL/GenBank/DDBJ whole genome shotgun (WGS) entry which is preliminary data.</text>
</comment>
<dbReference type="PANTHER" id="PTHR23270:SF10">
    <property type="entry name" value="PROTEIN RRP5 HOMOLOG"/>
    <property type="match status" value="1"/>
</dbReference>
<protein>
    <recommendedName>
        <fullName evidence="8">rRNA biogenesis protein RRP5</fullName>
    </recommendedName>
    <alternativeName>
        <fullName evidence="9">Ribosomal RNA-processing protein 5</fullName>
    </alternativeName>
</protein>
<dbReference type="GO" id="GO:0006364">
    <property type="term" value="P:rRNA processing"/>
    <property type="evidence" value="ECO:0007669"/>
    <property type="project" value="UniProtKB-KW"/>
</dbReference>
<dbReference type="SMART" id="SM00316">
    <property type="entry name" value="S1"/>
    <property type="match status" value="13"/>
</dbReference>
<dbReference type="Pfam" id="PF23459">
    <property type="entry name" value="S1_RRP5"/>
    <property type="match status" value="3"/>
</dbReference>
<feature type="compositionally biased region" description="Basic and acidic residues" evidence="10">
    <location>
        <begin position="121"/>
        <end position="131"/>
    </location>
</feature>
<dbReference type="InterPro" id="IPR011990">
    <property type="entry name" value="TPR-like_helical_dom_sf"/>
</dbReference>
<evidence type="ECO:0000256" key="1">
    <source>
        <dbReference type="ARBA" id="ARBA00004604"/>
    </source>
</evidence>